<accession>A0A0D9XBP0</accession>
<evidence type="ECO:0000313" key="3">
    <source>
        <dbReference type="EnsemblPlants" id="LPERR09G01560.1"/>
    </source>
</evidence>
<dbReference type="Gramene" id="LPERR09G01560.1">
    <property type="protein sequence ID" value="LPERR09G01560.1"/>
    <property type="gene ID" value="LPERR09G01560"/>
</dbReference>
<dbReference type="EnsemblPlants" id="LPERR09G01560.1">
    <property type="protein sequence ID" value="LPERR09G01560.1"/>
    <property type="gene ID" value="LPERR09G01560"/>
</dbReference>
<evidence type="ECO:0000256" key="2">
    <source>
        <dbReference type="ARBA" id="ARBA00023136"/>
    </source>
</evidence>
<dbReference type="AlphaFoldDB" id="A0A0D9XBP0"/>
<dbReference type="GO" id="GO:0005886">
    <property type="term" value="C:plasma membrane"/>
    <property type="evidence" value="ECO:0007669"/>
    <property type="project" value="TreeGrafter"/>
</dbReference>
<keyword evidence="4" id="KW-1185">Reference proteome</keyword>
<dbReference type="HOGENOM" id="CLU_105204_0_0_1"/>
<dbReference type="eggNOG" id="ENOG502R44J">
    <property type="taxonomic scope" value="Eukaryota"/>
</dbReference>
<reference evidence="4" key="2">
    <citation type="submission" date="2013-12" db="EMBL/GenBank/DDBJ databases">
        <authorList>
            <person name="Yu Y."/>
            <person name="Lee S."/>
            <person name="de Baynast K."/>
            <person name="Wissotski M."/>
            <person name="Liu L."/>
            <person name="Talag J."/>
            <person name="Goicoechea J."/>
            <person name="Angelova A."/>
            <person name="Jetty R."/>
            <person name="Kudrna D."/>
            <person name="Golser W."/>
            <person name="Rivera L."/>
            <person name="Zhang J."/>
            <person name="Wing R."/>
        </authorList>
    </citation>
    <scope>NUCLEOTIDE SEQUENCE</scope>
</reference>
<organism evidence="3 4">
    <name type="scientific">Leersia perrieri</name>
    <dbReference type="NCBI Taxonomy" id="77586"/>
    <lineage>
        <taxon>Eukaryota</taxon>
        <taxon>Viridiplantae</taxon>
        <taxon>Streptophyta</taxon>
        <taxon>Embryophyta</taxon>
        <taxon>Tracheophyta</taxon>
        <taxon>Spermatophyta</taxon>
        <taxon>Magnoliopsida</taxon>
        <taxon>Liliopsida</taxon>
        <taxon>Poales</taxon>
        <taxon>Poaceae</taxon>
        <taxon>BOP clade</taxon>
        <taxon>Oryzoideae</taxon>
        <taxon>Oryzeae</taxon>
        <taxon>Oryzinae</taxon>
        <taxon>Leersia</taxon>
    </lineage>
</organism>
<dbReference type="PANTHER" id="PTHR31415:SF15">
    <property type="entry name" value="OS02G0538700 PROTEIN"/>
    <property type="match status" value="1"/>
</dbReference>
<keyword evidence="2" id="KW-0472">Membrane</keyword>
<protein>
    <recommendedName>
        <fullName evidence="5">Late embryogenesis abundant protein LEA-2 subgroup domain-containing protein</fullName>
    </recommendedName>
</protein>
<dbReference type="PANTHER" id="PTHR31415">
    <property type="entry name" value="OS05G0367900 PROTEIN"/>
    <property type="match status" value="1"/>
</dbReference>
<evidence type="ECO:0000256" key="1">
    <source>
        <dbReference type="ARBA" id="ARBA00004370"/>
    </source>
</evidence>
<reference evidence="3 4" key="1">
    <citation type="submission" date="2012-08" db="EMBL/GenBank/DDBJ databases">
        <title>Oryza genome evolution.</title>
        <authorList>
            <person name="Wing R.A."/>
        </authorList>
    </citation>
    <scope>NUCLEOTIDE SEQUENCE</scope>
</reference>
<evidence type="ECO:0000313" key="4">
    <source>
        <dbReference type="Proteomes" id="UP000032180"/>
    </source>
</evidence>
<reference evidence="3" key="3">
    <citation type="submission" date="2015-04" db="UniProtKB">
        <authorList>
            <consortium name="EnsemblPlants"/>
        </authorList>
    </citation>
    <scope>IDENTIFICATION</scope>
</reference>
<name>A0A0D9XBP0_9ORYZ</name>
<dbReference type="Proteomes" id="UP000032180">
    <property type="component" value="Chromosome 9"/>
</dbReference>
<evidence type="ECO:0008006" key="5">
    <source>
        <dbReference type="Google" id="ProtNLM"/>
    </source>
</evidence>
<dbReference type="GO" id="GO:0009506">
    <property type="term" value="C:plasmodesma"/>
    <property type="evidence" value="ECO:0007669"/>
    <property type="project" value="TreeGrafter"/>
</dbReference>
<dbReference type="InterPro" id="IPR044839">
    <property type="entry name" value="NDR1-like"/>
</dbReference>
<proteinExistence type="predicted"/>
<sequence>MQKVFAFLVKQLSNLWGSSLILLVAWQLFLRPSDVEPKLGASVVRQFELMPAAGSMELRFNITPSLLIKSTHGFYTIRFNHLAAAVFYAGEKLGPVDDELPPFKQKSHTNVVMDMVLAGWLHNASSAVVKRFAEEKVAGRFEAAVVTIRTTLTYKFWPYKADYFYIYECPLSMPAVPRDGGELVLSSPSTCKSVKI</sequence>
<dbReference type="GO" id="GO:0098542">
    <property type="term" value="P:defense response to other organism"/>
    <property type="evidence" value="ECO:0007669"/>
    <property type="project" value="InterPro"/>
</dbReference>
<comment type="subcellular location">
    <subcellularLocation>
        <location evidence="1">Membrane</location>
    </subcellularLocation>
</comment>